<dbReference type="Proteomes" id="UP000322362">
    <property type="component" value="Unassembled WGS sequence"/>
</dbReference>
<dbReference type="InterPro" id="IPR032710">
    <property type="entry name" value="NTF2-like_dom_sf"/>
</dbReference>
<dbReference type="Gene3D" id="3.10.450.50">
    <property type="match status" value="1"/>
</dbReference>
<name>A0A5D4GY75_9SPHI</name>
<sequence length="129" mass="14555">MKTLLRVKTAIEAFVKAGDNRDVAVLENILHAGFQNIQDGFFDENGIFVFSKSDYIELIRTKKFGGSPRSIAYNSIEQTGNIATVQVKLESQYLIFHSLIVCVQENEHWKIINNIPTIAVNIPQQDVIC</sequence>
<comment type="caution">
    <text evidence="1">The sequence shown here is derived from an EMBL/GenBank/DDBJ whole genome shotgun (WGS) entry which is preliminary data.</text>
</comment>
<keyword evidence="2" id="KW-1185">Reference proteome</keyword>
<accession>A0A5D4GY75</accession>
<dbReference type="InterPro" id="IPR039437">
    <property type="entry name" value="FrzH/put_lumazine-bd"/>
</dbReference>
<protein>
    <submittedName>
        <fullName evidence="1">Nuclear transport factor 2 family protein</fullName>
    </submittedName>
</protein>
<dbReference type="RefSeq" id="WP_148920945.1">
    <property type="nucleotide sequence ID" value="NZ_VTAV01000020.1"/>
</dbReference>
<evidence type="ECO:0000313" key="1">
    <source>
        <dbReference type="EMBL" id="TYR32215.1"/>
    </source>
</evidence>
<dbReference type="SUPFAM" id="SSF54427">
    <property type="entry name" value="NTF2-like"/>
    <property type="match status" value="1"/>
</dbReference>
<proteinExistence type="predicted"/>
<organism evidence="1 2">
    <name type="scientific">Sphingobacterium phlebotomi</name>
    <dbReference type="NCBI Taxonomy" id="2605433"/>
    <lineage>
        <taxon>Bacteria</taxon>
        <taxon>Pseudomonadati</taxon>
        <taxon>Bacteroidota</taxon>
        <taxon>Sphingobacteriia</taxon>
        <taxon>Sphingobacteriales</taxon>
        <taxon>Sphingobacteriaceae</taxon>
        <taxon>Sphingobacterium</taxon>
    </lineage>
</organism>
<dbReference type="AlphaFoldDB" id="A0A5D4GY75"/>
<dbReference type="Pfam" id="PF12893">
    <property type="entry name" value="Lumazine_bd_2"/>
    <property type="match status" value="1"/>
</dbReference>
<reference evidence="1 2" key="1">
    <citation type="submission" date="2019-08" db="EMBL/GenBank/DDBJ databases">
        <title>Phlebobacter frassis gen. nov. sp. nov., a new member of family Sphingobacteriaceae isolated from sand fly rearing media.</title>
        <authorList>
            <person name="Kakumanu M.L."/>
            <person name="Marayati B.F."/>
            <person name="Wada-Katsumata A."/>
            <person name="Wasserberg G."/>
            <person name="Schal C."/>
            <person name="Apperson C.S."/>
            <person name="Ponnusamy L."/>
        </authorList>
    </citation>
    <scope>NUCLEOTIDE SEQUENCE [LARGE SCALE GENOMIC DNA]</scope>
    <source>
        <strain evidence="1 2">SSI9</strain>
    </source>
</reference>
<evidence type="ECO:0000313" key="2">
    <source>
        <dbReference type="Proteomes" id="UP000322362"/>
    </source>
</evidence>
<gene>
    <name evidence="1" type="ORF">FXV77_19645</name>
</gene>
<dbReference type="EMBL" id="VTAV01000020">
    <property type="protein sequence ID" value="TYR32215.1"/>
    <property type="molecule type" value="Genomic_DNA"/>
</dbReference>